<accession>A0A1C7MCH5</accession>
<comment type="caution">
    <text evidence="2">The sequence shown here is derived from an EMBL/GenBank/DDBJ whole genome shotgun (WGS) entry which is preliminary data.</text>
</comment>
<reference evidence="2 3" key="1">
    <citation type="submission" date="2016-03" db="EMBL/GenBank/DDBJ databases">
        <title>Whole genome sequencing of Grifola frondosa 9006-11.</title>
        <authorList>
            <person name="Min B."/>
            <person name="Park H."/>
            <person name="Kim J.-G."/>
            <person name="Cho H."/>
            <person name="Oh Y.-L."/>
            <person name="Kong W.-S."/>
            <person name="Choi I.-G."/>
        </authorList>
    </citation>
    <scope>NUCLEOTIDE SEQUENCE [LARGE SCALE GENOMIC DNA]</scope>
    <source>
        <strain evidence="2 3">9006-11</strain>
    </source>
</reference>
<organism evidence="2 3">
    <name type="scientific">Grifola frondosa</name>
    <name type="common">Maitake</name>
    <name type="synonym">Polyporus frondosus</name>
    <dbReference type="NCBI Taxonomy" id="5627"/>
    <lineage>
        <taxon>Eukaryota</taxon>
        <taxon>Fungi</taxon>
        <taxon>Dikarya</taxon>
        <taxon>Basidiomycota</taxon>
        <taxon>Agaricomycotina</taxon>
        <taxon>Agaricomycetes</taxon>
        <taxon>Polyporales</taxon>
        <taxon>Grifolaceae</taxon>
        <taxon>Grifola</taxon>
    </lineage>
</organism>
<proteinExistence type="predicted"/>
<keyword evidence="3" id="KW-1185">Reference proteome</keyword>
<dbReference type="EMBL" id="LUGG01000009">
    <property type="protein sequence ID" value="OBZ72684.1"/>
    <property type="molecule type" value="Genomic_DNA"/>
</dbReference>
<dbReference type="AlphaFoldDB" id="A0A1C7MCH5"/>
<feature type="compositionally biased region" description="Polar residues" evidence="1">
    <location>
        <begin position="1"/>
        <end position="12"/>
    </location>
</feature>
<dbReference type="Proteomes" id="UP000092993">
    <property type="component" value="Unassembled WGS sequence"/>
</dbReference>
<evidence type="ECO:0000313" key="2">
    <source>
        <dbReference type="EMBL" id="OBZ72684.1"/>
    </source>
</evidence>
<evidence type="ECO:0000256" key="1">
    <source>
        <dbReference type="SAM" id="MobiDB-lite"/>
    </source>
</evidence>
<protein>
    <submittedName>
        <fullName evidence="2">Uncharacterized protein</fullName>
    </submittedName>
</protein>
<sequence>MRMHSGQSTHMALQSGRADSRAHYLRPTTRHRTSLAGAKREIERVGSRSAIGRLHGAPPALWMQPCGCNQQ</sequence>
<feature type="region of interest" description="Disordered" evidence="1">
    <location>
        <begin position="1"/>
        <end position="41"/>
    </location>
</feature>
<evidence type="ECO:0000313" key="3">
    <source>
        <dbReference type="Proteomes" id="UP000092993"/>
    </source>
</evidence>
<gene>
    <name evidence="2" type="ORF">A0H81_07532</name>
</gene>
<name>A0A1C7MCH5_GRIFR</name>